<dbReference type="EMBL" id="CP008849">
    <property type="protein sequence ID" value="AIF98861.1"/>
    <property type="molecule type" value="Genomic_DNA"/>
</dbReference>
<evidence type="ECO:0000313" key="5">
    <source>
        <dbReference type="Proteomes" id="UP000264779"/>
    </source>
</evidence>
<gene>
    <name evidence="3" type="ORF">DEB45_17490</name>
    <name evidence="2" type="ORF">EP13_09315</name>
</gene>
<dbReference type="Proteomes" id="UP000056090">
    <property type="component" value="Chromosome"/>
</dbReference>
<proteinExistence type="predicted"/>
<reference evidence="2 4" key="1">
    <citation type="submission" date="2014-06" db="EMBL/GenBank/DDBJ databases">
        <title>Genomes of Alteromonas australica, a world apart.</title>
        <authorList>
            <person name="Gonzaga A."/>
            <person name="Lopez-Perez M."/>
            <person name="Rodriguez-Valera F."/>
        </authorList>
    </citation>
    <scope>NUCLEOTIDE SEQUENCE [LARGE SCALE GENOMIC DNA]</scope>
    <source>
        <strain evidence="2 4">H 17</strain>
    </source>
</reference>
<dbReference type="AlphaFoldDB" id="A0A075NZ76"/>
<evidence type="ECO:0000256" key="1">
    <source>
        <dbReference type="SAM" id="SignalP"/>
    </source>
</evidence>
<feature type="chain" id="PRO_5035984164" evidence="1">
    <location>
        <begin position="24"/>
        <end position="170"/>
    </location>
</feature>
<dbReference type="KEGG" id="aal:EP13_09315"/>
<dbReference type="Proteomes" id="UP000264779">
    <property type="component" value="Unassembled WGS sequence"/>
</dbReference>
<protein>
    <submittedName>
        <fullName evidence="2">Uncharacterized protein</fullName>
    </submittedName>
</protein>
<dbReference type="RefSeq" id="WP_044057015.1">
    <property type="nucleotide sequence ID" value="NZ_CALBIY010000007.1"/>
</dbReference>
<accession>A0A075NZ76</accession>
<dbReference type="eggNOG" id="ENOG5033RXI">
    <property type="taxonomic scope" value="Bacteria"/>
</dbReference>
<evidence type="ECO:0000313" key="2">
    <source>
        <dbReference type="EMBL" id="AIF98861.1"/>
    </source>
</evidence>
<dbReference type="EMBL" id="DONK01000271">
    <property type="protein sequence ID" value="HBU53046.1"/>
    <property type="molecule type" value="Genomic_DNA"/>
</dbReference>
<name>A0A075NZ76_9ALTE</name>
<evidence type="ECO:0000313" key="3">
    <source>
        <dbReference type="EMBL" id="HBU53046.1"/>
    </source>
</evidence>
<sequence>MKIKTIAAALVTTGTLFSSIASADDTQLLLNSFHEYGITKCDSFIAENSGLNGNWNYFINKHSGGIDGPATEVTVTQIYGSKDDTVKTEDTYIQTAKKCFLRSTWTLTFPGPCSDSIDGNAWYVATAMPNKDYTTYKNAGGIELHAKEISMGNFKACVQEGSKRINGNHG</sequence>
<evidence type="ECO:0000313" key="4">
    <source>
        <dbReference type="Proteomes" id="UP000056090"/>
    </source>
</evidence>
<reference evidence="3 5" key="2">
    <citation type="journal article" date="2018" name="Nat. Biotechnol.">
        <title>A standardized bacterial taxonomy based on genome phylogeny substantially revises the tree of life.</title>
        <authorList>
            <person name="Parks D.H."/>
            <person name="Chuvochina M."/>
            <person name="Waite D.W."/>
            <person name="Rinke C."/>
            <person name="Skarshewski A."/>
            <person name="Chaumeil P.A."/>
            <person name="Hugenholtz P."/>
        </authorList>
    </citation>
    <scope>NUCLEOTIDE SEQUENCE [LARGE SCALE GENOMIC DNA]</scope>
    <source>
        <strain evidence="3">UBA11621</strain>
    </source>
</reference>
<organism evidence="2 4">
    <name type="scientific">Alteromonas australica</name>
    <dbReference type="NCBI Taxonomy" id="589873"/>
    <lineage>
        <taxon>Bacteria</taxon>
        <taxon>Pseudomonadati</taxon>
        <taxon>Pseudomonadota</taxon>
        <taxon>Gammaproteobacteria</taxon>
        <taxon>Alteromonadales</taxon>
        <taxon>Alteromonadaceae</taxon>
        <taxon>Alteromonas/Salinimonas group</taxon>
        <taxon>Alteromonas</taxon>
    </lineage>
</organism>
<keyword evidence="1" id="KW-0732">Signal</keyword>
<keyword evidence="4" id="KW-1185">Reference proteome</keyword>
<feature type="signal peptide" evidence="1">
    <location>
        <begin position="1"/>
        <end position="23"/>
    </location>
</feature>
<dbReference type="GeneID" id="78255109"/>